<dbReference type="SMART" id="SM00220">
    <property type="entry name" value="S_TKc"/>
    <property type="match status" value="1"/>
</dbReference>
<dbReference type="PANTHER" id="PTHR24363">
    <property type="entry name" value="SERINE/THREONINE PROTEIN KINASE"/>
    <property type="match status" value="1"/>
</dbReference>
<feature type="domain" description="Protein kinase" evidence="12">
    <location>
        <begin position="34"/>
        <end position="305"/>
    </location>
</feature>
<protein>
    <recommendedName>
        <fullName evidence="1">non-specific serine/threonine protein kinase</fullName>
        <ecNumber evidence="1">2.7.11.1</ecNumber>
    </recommendedName>
</protein>
<comment type="catalytic activity">
    <reaction evidence="7">
        <text>L-threonyl-[protein] + ATP = O-phospho-L-threonyl-[protein] + ADP + H(+)</text>
        <dbReference type="Rhea" id="RHEA:46608"/>
        <dbReference type="Rhea" id="RHEA-COMP:11060"/>
        <dbReference type="Rhea" id="RHEA-COMP:11605"/>
        <dbReference type="ChEBI" id="CHEBI:15378"/>
        <dbReference type="ChEBI" id="CHEBI:30013"/>
        <dbReference type="ChEBI" id="CHEBI:30616"/>
        <dbReference type="ChEBI" id="CHEBI:61977"/>
        <dbReference type="ChEBI" id="CHEBI:456216"/>
        <dbReference type="EC" id="2.7.11.1"/>
    </reaction>
</comment>
<dbReference type="PANTHER" id="PTHR24363:SF0">
    <property type="entry name" value="SERINE_THREONINE KINASE LIKE DOMAIN CONTAINING 1"/>
    <property type="match status" value="1"/>
</dbReference>
<feature type="repeat" description="TPR" evidence="9">
    <location>
        <begin position="403"/>
        <end position="436"/>
    </location>
</feature>
<dbReference type="EC" id="2.7.11.1" evidence="1"/>
<evidence type="ECO:0000256" key="1">
    <source>
        <dbReference type="ARBA" id="ARBA00012513"/>
    </source>
</evidence>
<feature type="compositionally biased region" description="Pro residues" evidence="11">
    <location>
        <begin position="303"/>
        <end position="315"/>
    </location>
</feature>
<feature type="region of interest" description="Disordered" evidence="11">
    <location>
        <begin position="303"/>
        <end position="322"/>
    </location>
</feature>
<dbReference type="AlphaFoldDB" id="A0A6H1U4Y4"/>
<feature type="repeat" description="TPR" evidence="9">
    <location>
        <begin position="335"/>
        <end position="368"/>
    </location>
</feature>
<dbReference type="GO" id="GO:0004674">
    <property type="term" value="F:protein serine/threonine kinase activity"/>
    <property type="evidence" value="ECO:0007669"/>
    <property type="project" value="UniProtKB-KW"/>
</dbReference>
<evidence type="ECO:0000256" key="5">
    <source>
        <dbReference type="ARBA" id="ARBA00022777"/>
    </source>
</evidence>
<evidence type="ECO:0000256" key="4">
    <source>
        <dbReference type="ARBA" id="ARBA00022741"/>
    </source>
</evidence>
<evidence type="ECO:0000259" key="12">
    <source>
        <dbReference type="PROSITE" id="PS50011"/>
    </source>
</evidence>
<sequence length="493" mass="55582">MSYCLNPDCQQPLNPKDGQFCQSCGQKLRLGDRYRAVKSIGQGGFGRTFLGVDEYKPSQPYCAIKQFFPQSQSSRQPEKAAELFRQEAIRLDELGKHPQIPELLAHFEVNNYQYLVQEFIPGETLERELADRGAFNEREIRLVLADLLPVLKFVHEKQVIHRDIKPENIIRRPIFAGKGDRETEQSQLVLVDFGASKFATATALGRTGTVIGTAGYAAPEQTIGKAVTASDLYGLGVTCLHLLTAIAPFDLYDLDRGVWVWRDYLNEPISPQLGEILDGLVENNLNRRFHSAKEVLERVQNLPPLPTYKSSPPPGSSAASGSAPYRSPIASFIGGTRQLVTGWLVEKLGDYDGAIAAYDRAISANPDRPEPWYKKGHACLELKRYEEAKQCYEKVLELKPNHVRCLGDRGLLMFILKDYAQSFLSYERCLELDPNQPFVCLHCSLVAKLCGRDREAEKYFDRAQKLLPQSESNTIVMQAWEMLIRSRSPRGRI</sequence>
<dbReference type="InterPro" id="IPR011990">
    <property type="entry name" value="TPR-like_helical_dom_sf"/>
</dbReference>
<reference evidence="13 14" key="1">
    <citation type="submission" date="2020-04" db="EMBL/GenBank/DDBJ databases">
        <authorList>
            <person name="Basu S."/>
            <person name="Maruthanayagam V."/>
            <person name="Chakraborty S."/>
            <person name="Pramanik A."/>
            <person name="Mukherjee J."/>
            <person name="Brink B."/>
        </authorList>
    </citation>
    <scope>NUCLEOTIDE SEQUENCE [LARGE SCALE GENOMIC DNA]</scope>
    <source>
        <strain evidence="13 14">AP17</strain>
    </source>
</reference>
<keyword evidence="2" id="KW-0723">Serine/threonine-protein kinase</keyword>
<dbReference type="Gene3D" id="1.25.40.10">
    <property type="entry name" value="Tetratricopeptide repeat domain"/>
    <property type="match status" value="1"/>
</dbReference>
<dbReference type="RefSeq" id="WP_168572063.1">
    <property type="nucleotide sequence ID" value="NZ_CP051167.1"/>
</dbReference>
<keyword evidence="6 10" id="KW-0067">ATP-binding</keyword>
<dbReference type="PROSITE" id="PS50011">
    <property type="entry name" value="PROTEIN_KINASE_DOM"/>
    <property type="match status" value="1"/>
</dbReference>
<accession>A0A6H1U4Y4</accession>
<dbReference type="KEGG" id="oxy:HCG48_24570"/>
<evidence type="ECO:0000256" key="7">
    <source>
        <dbReference type="ARBA" id="ARBA00047899"/>
    </source>
</evidence>
<evidence type="ECO:0000313" key="14">
    <source>
        <dbReference type="Proteomes" id="UP000500857"/>
    </source>
</evidence>
<comment type="catalytic activity">
    <reaction evidence="8">
        <text>L-seryl-[protein] + ATP = O-phospho-L-seryl-[protein] + ADP + H(+)</text>
        <dbReference type="Rhea" id="RHEA:17989"/>
        <dbReference type="Rhea" id="RHEA-COMP:9863"/>
        <dbReference type="Rhea" id="RHEA-COMP:11604"/>
        <dbReference type="ChEBI" id="CHEBI:15378"/>
        <dbReference type="ChEBI" id="CHEBI:29999"/>
        <dbReference type="ChEBI" id="CHEBI:30616"/>
        <dbReference type="ChEBI" id="CHEBI:83421"/>
        <dbReference type="ChEBI" id="CHEBI:456216"/>
        <dbReference type="EC" id="2.7.11.1"/>
    </reaction>
</comment>
<organism evidence="13 14">
    <name type="scientific">Oxynema aestuarii AP17</name>
    <dbReference type="NCBI Taxonomy" id="2064643"/>
    <lineage>
        <taxon>Bacteria</taxon>
        <taxon>Bacillati</taxon>
        <taxon>Cyanobacteriota</taxon>
        <taxon>Cyanophyceae</taxon>
        <taxon>Oscillatoriophycideae</taxon>
        <taxon>Oscillatoriales</taxon>
        <taxon>Oscillatoriaceae</taxon>
        <taxon>Oxynema</taxon>
        <taxon>Oxynema aestuarii</taxon>
    </lineage>
</organism>
<keyword evidence="5" id="KW-0418">Kinase</keyword>
<keyword evidence="3" id="KW-0808">Transferase</keyword>
<dbReference type="SUPFAM" id="SSF48452">
    <property type="entry name" value="TPR-like"/>
    <property type="match status" value="1"/>
</dbReference>
<dbReference type="EMBL" id="CP051167">
    <property type="protein sequence ID" value="QIZ73932.1"/>
    <property type="molecule type" value="Genomic_DNA"/>
</dbReference>
<gene>
    <name evidence="13" type="ORF">HCG48_24570</name>
</gene>
<proteinExistence type="predicted"/>
<dbReference type="GO" id="GO:0005524">
    <property type="term" value="F:ATP binding"/>
    <property type="evidence" value="ECO:0007669"/>
    <property type="project" value="UniProtKB-UniRule"/>
</dbReference>
<feature type="binding site" evidence="10">
    <location>
        <position position="65"/>
    </location>
    <ligand>
        <name>ATP</name>
        <dbReference type="ChEBI" id="CHEBI:30616"/>
    </ligand>
</feature>
<dbReference type="Proteomes" id="UP000500857">
    <property type="component" value="Chromosome"/>
</dbReference>
<dbReference type="SMART" id="SM00028">
    <property type="entry name" value="TPR"/>
    <property type="match status" value="4"/>
</dbReference>
<evidence type="ECO:0000256" key="9">
    <source>
        <dbReference type="PROSITE-ProRule" id="PRU00339"/>
    </source>
</evidence>
<dbReference type="Gene3D" id="1.10.510.10">
    <property type="entry name" value="Transferase(Phosphotransferase) domain 1"/>
    <property type="match status" value="1"/>
</dbReference>
<keyword evidence="14" id="KW-1185">Reference proteome</keyword>
<dbReference type="Pfam" id="PF00069">
    <property type="entry name" value="Pkinase"/>
    <property type="match status" value="1"/>
</dbReference>
<dbReference type="Pfam" id="PF00515">
    <property type="entry name" value="TPR_1"/>
    <property type="match status" value="1"/>
</dbReference>
<evidence type="ECO:0000256" key="2">
    <source>
        <dbReference type="ARBA" id="ARBA00022527"/>
    </source>
</evidence>
<evidence type="ECO:0000256" key="3">
    <source>
        <dbReference type="ARBA" id="ARBA00022679"/>
    </source>
</evidence>
<dbReference type="SUPFAM" id="SSF56112">
    <property type="entry name" value="Protein kinase-like (PK-like)"/>
    <property type="match status" value="1"/>
</dbReference>
<feature type="repeat" description="TPR" evidence="9">
    <location>
        <begin position="369"/>
        <end position="402"/>
    </location>
</feature>
<evidence type="ECO:0000256" key="6">
    <source>
        <dbReference type="ARBA" id="ARBA00022840"/>
    </source>
</evidence>
<dbReference type="InterPro" id="IPR019734">
    <property type="entry name" value="TPR_rpt"/>
</dbReference>
<dbReference type="InterPro" id="IPR000719">
    <property type="entry name" value="Prot_kinase_dom"/>
</dbReference>
<dbReference type="PROSITE" id="PS50005">
    <property type="entry name" value="TPR"/>
    <property type="match status" value="3"/>
</dbReference>
<dbReference type="Pfam" id="PF13181">
    <property type="entry name" value="TPR_8"/>
    <property type="match status" value="2"/>
</dbReference>
<evidence type="ECO:0000256" key="11">
    <source>
        <dbReference type="SAM" id="MobiDB-lite"/>
    </source>
</evidence>
<name>A0A6H1U4Y4_9CYAN</name>
<evidence type="ECO:0000256" key="8">
    <source>
        <dbReference type="ARBA" id="ARBA00048679"/>
    </source>
</evidence>
<dbReference type="CDD" id="cd14014">
    <property type="entry name" value="STKc_PknB_like"/>
    <property type="match status" value="1"/>
</dbReference>
<dbReference type="InterPro" id="IPR011009">
    <property type="entry name" value="Kinase-like_dom_sf"/>
</dbReference>
<keyword evidence="4 10" id="KW-0547">Nucleotide-binding</keyword>
<keyword evidence="9" id="KW-0802">TPR repeat</keyword>
<dbReference type="InterPro" id="IPR017441">
    <property type="entry name" value="Protein_kinase_ATP_BS"/>
</dbReference>
<dbReference type="PROSITE" id="PS00107">
    <property type="entry name" value="PROTEIN_KINASE_ATP"/>
    <property type="match status" value="1"/>
</dbReference>
<evidence type="ECO:0000256" key="10">
    <source>
        <dbReference type="PROSITE-ProRule" id="PRU10141"/>
    </source>
</evidence>
<dbReference type="NCBIfam" id="NF045510">
    <property type="entry name" value="4Cys_prefix_kin"/>
    <property type="match status" value="1"/>
</dbReference>
<evidence type="ECO:0000313" key="13">
    <source>
        <dbReference type="EMBL" id="QIZ73932.1"/>
    </source>
</evidence>